<dbReference type="InterPro" id="IPR048792">
    <property type="entry name" value="CarD_C"/>
</dbReference>
<feature type="domain" description="CarD C-terminal" evidence="1">
    <location>
        <begin position="63"/>
        <end position="137"/>
    </location>
</feature>
<dbReference type="Pfam" id="PF21095">
    <property type="entry name" value="CarD_C"/>
    <property type="match status" value="1"/>
</dbReference>
<organism evidence="2 3">
    <name type="scientific">Candidatus Caccovicinus merdipullorum</name>
    <dbReference type="NCBI Taxonomy" id="2840724"/>
    <lineage>
        <taxon>Bacteria</taxon>
        <taxon>Bacillati</taxon>
        <taxon>Bacillota</taxon>
        <taxon>Clostridia</taxon>
        <taxon>Eubacteriales</taxon>
        <taxon>Candidatus Caccovicinus</taxon>
    </lineage>
</organism>
<dbReference type="Proteomes" id="UP000886860">
    <property type="component" value="Unassembled WGS sequence"/>
</dbReference>
<evidence type="ECO:0000259" key="1">
    <source>
        <dbReference type="Pfam" id="PF21095"/>
    </source>
</evidence>
<proteinExistence type="predicted"/>
<comment type="caution">
    <text evidence="2">The sequence shown here is derived from an EMBL/GenBank/DDBJ whole genome shotgun (WGS) entry which is preliminary data.</text>
</comment>
<gene>
    <name evidence="2" type="ORF">IAB60_14080</name>
</gene>
<protein>
    <submittedName>
        <fullName evidence="2">CarD family transcriptional regulator</fullName>
    </submittedName>
</protein>
<sequence length="141" mass="16539">MDMKGIDREKLFYFLEPLHMKGNRLYIPVENHKSRMRPLLSGEEAGQLMEDAGKIGSLSVPDYKHREENYKEALKSCDCREWLKVIHTLRQKKAERTERGKKLPSMDAKYLQIAEDCLYTELSIALNLPEEKIESLIREEL</sequence>
<dbReference type="EMBL" id="DVKS01000232">
    <property type="protein sequence ID" value="HIT43200.1"/>
    <property type="molecule type" value="Genomic_DNA"/>
</dbReference>
<dbReference type="InterPro" id="IPR042215">
    <property type="entry name" value="CarD-like_C"/>
</dbReference>
<evidence type="ECO:0000313" key="3">
    <source>
        <dbReference type="Proteomes" id="UP000886860"/>
    </source>
</evidence>
<evidence type="ECO:0000313" key="2">
    <source>
        <dbReference type="EMBL" id="HIT43200.1"/>
    </source>
</evidence>
<accession>A0A9D1GLL2</accession>
<reference evidence="2" key="1">
    <citation type="submission" date="2020-10" db="EMBL/GenBank/DDBJ databases">
        <authorList>
            <person name="Gilroy R."/>
        </authorList>
    </citation>
    <scope>NUCLEOTIDE SEQUENCE</scope>
    <source>
        <strain evidence="2">CHK123-3438</strain>
    </source>
</reference>
<dbReference type="Gene3D" id="1.20.58.1290">
    <property type="entry name" value="CarD-like, C-terminal domain"/>
    <property type="match status" value="1"/>
</dbReference>
<reference evidence="2" key="2">
    <citation type="journal article" date="2021" name="PeerJ">
        <title>Extensive microbial diversity within the chicken gut microbiome revealed by metagenomics and culture.</title>
        <authorList>
            <person name="Gilroy R."/>
            <person name="Ravi A."/>
            <person name="Getino M."/>
            <person name="Pursley I."/>
            <person name="Horton D.L."/>
            <person name="Alikhan N.F."/>
            <person name="Baker D."/>
            <person name="Gharbi K."/>
            <person name="Hall N."/>
            <person name="Watson M."/>
            <person name="Adriaenssens E.M."/>
            <person name="Foster-Nyarko E."/>
            <person name="Jarju S."/>
            <person name="Secka A."/>
            <person name="Antonio M."/>
            <person name="Oren A."/>
            <person name="Chaudhuri R.R."/>
            <person name="La Ragione R."/>
            <person name="Hildebrand F."/>
            <person name="Pallen M.J."/>
        </authorList>
    </citation>
    <scope>NUCLEOTIDE SEQUENCE</scope>
    <source>
        <strain evidence="2">CHK123-3438</strain>
    </source>
</reference>
<name>A0A9D1GLL2_9FIRM</name>
<dbReference type="AlphaFoldDB" id="A0A9D1GLL2"/>